<dbReference type="Gene3D" id="3.60.15.10">
    <property type="entry name" value="Ribonuclease Z/Hydroxyacylglutathione hydrolase-like"/>
    <property type="match status" value="1"/>
</dbReference>
<reference evidence="2" key="1">
    <citation type="submission" date="2019-12" db="EMBL/GenBank/DDBJ databases">
        <title>Microbes associate with the intestines of laboratory mice.</title>
        <authorList>
            <person name="Navarre W."/>
            <person name="Wong E."/>
        </authorList>
    </citation>
    <scope>NUCLEOTIDE SEQUENCE</scope>
    <source>
        <strain evidence="2">NM79_F5</strain>
    </source>
</reference>
<protein>
    <submittedName>
        <fullName evidence="2">MBL fold metallo-hydrolase</fullName>
    </submittedName>
</protein>
<gene>
    <name evidence="2" type="ORF">GKZ28_14350</name>
</gene>
<dbReference type="GO" id="GO:0016787">
    <property type="term" value="F:hydrolase activity"/>
    <property type="evidence" value="ECO:0007669"/>
    <property type="project" value="UniProtKB-KW"/>
</dbReference>
<dbReference type="InterPro" id="IPR001279">
    <property type="entry name" value="Metallo-B-lactamas"/>
</dbReference>
<name>A0A964RNR2_9CLOT</name>
<evidence type="ECO:0000313" key="3">
    <source>
        <dbReference type="Proteomes" id="UP000656077"/>
    </source>
</evidence>
<dbReference type="EMBL" id="WSRQ01000022">
    <property type="protein sequence ID" value="MVX64875.1"/>
    <property type="molecule type" value="Genomic_DNA"/>
</dbReference>
<dbReference type="Pfam" id="PF23023">
    <property type="entry name" value="Anti-Pycsar_Apyc1"/>
    <property type="match status" value="1"/>
</dbReference>
<proteinExistence type="predicted"/>
<accession>A0A964RNR2</accession>
<dbReference type="GO" id="GO:0046872">
    <property type="term" value="F:metal ion binding"/>
    <property type="evidence" value="ECO:0007669"/>
    <property type="project" value="UniProtKB-KW"/>
</dbReference>
<dbReference type="RefSeq" id="WP_160359706.1">
    <property type="nucleotide sequence ID" value="NZ_WSRQ01000022.1"/>
</dbReference>
<evidence type="ECO:0000259" key="1">
    <source>
        <dbReference type="SMART" id="SM00849"/>
    </source>
</evidence>
<dbReference type="SMART" id="SM00849">
    <property type="entry name" value="Lactamase_B"/>
    <property type="match status" value="1"/>
</dbReference>
<feature type="domain" description="Metallo-beta-lactamase" evidence="1">
    <location>
        <begin position="18"/>
        <end position="215"/>
    </location>
</feature>
<comment type="caution">
    <text evidence="2">The sequence shown here is derived from an EMBL/GenBank/DDBJ whole genome shotgun (WGS) entry which is preliminary data.</text>
</comment>
<dbReference type="InterPro" id="IPR036866">
    <property type="entry name" value="RibonucZ/Hydroxyglut_hydro"/>
</dbReference>
<sequence>MEELKFLGIGSAFNTKLGNTSVFIKESNTLFLIDCGGTVFSKLQELKILEGVNKVYIAITHTHPDHVGSLGDIIFYSYYNLKATVTILFPEKKLINNFLNCIGVNEKMYHLYSKDKIDINDEELIIKKVEFIVASHSGSIPAYGLLLSFNNKKIYYSGDNNKISDSVVEQLTSGGIHRVYQDTCGLDYEGNGHLSLKKLCDKIPMEYRGKVYCMHLDKNIEIKEINKNGFNVCEIFK</sequence>
<dbReference type="Proteomes" id="UP000656077">
    <property type="component" value="Unassembled WGS sequence"/>
</dbReference>
<evidence type="ECO:0000313" key="2">
    <source>
        <dbReference type="EMBL" id="MVX64875.1"/>
    </source>
</evidence>
<dbReference type="SUPFAM" id="SSF56281">
    <property type="entry name" value="Metallo-hydrolase/oxidoreductase"/>
    <property type="match status" value="1"/>
</dbReference>
<organism evidence="2 3">
    <name type="scientific">Clostridium chromiireducens</name>
    <dbReference type="NCBI Taxonomy" id="225345"/>
    <lineage>
        <taxon>Bacteria</taxon>
        <taxon>Bacillati</taxon>
        <taxon>Bacillota</taxon>
        <taxon>Clostridia</taxon>
        <taxon>Eubacteriales</taxon>
        <taxon>Clostridiaceae</taxon>
        <taxon>Clostridium</taxon>
    </lineage>
</organism>
<dbReference type="AlphaFoldDB" id="A0A964RNR2"/>